<proteinExistence type="predicted"/>
<protein>
    <submittedName>
        <fullName evidence="3">Uncharacterized protein</fullName>
    </submittedName>
</protein>
<gene>
    <name evidence="3" type="ORF">PGLA2088_LOCUS2402</name>
</gene>
<reference evidence="3" key="1">
    <citation type="submission" date="2021-02" db="EMBL/GenBank/DDBJ databases">
        <authorList>
            <person name="Dougan E. K."/>
            <person name="Rhodes N."/>
            <person name="Thang M."/>
            <person name="Chan C."/>
        </authorList>
    </citation>
    <scope>NUCLEOTIDE SEQUENCE</scope>
</reference>
<dbReference type="EMBL" id="CAJNNW010001945">
    <property type="protein sequence ID" value="CAE8642084.1"/>
    <property type="molecule type" value="Genomic_DNA"/>
</dbReference>
<name>A0A813HUG1_POLGL</name>
<comment type="caution">
    <text evidence="3">The sequence shown here is derived from an EMBL/GenBank/DDBJ whole genome shotgun (WGS) entry which is preliminary data.</text>
</comment>
<dbReference type="AlphaFoldDB" id="A0A813HUG1"/>
<organism evidence="3 4">
    <name type="scientific">Polarella glacialis</name>
    <name type="common">Dinoflagellate</name>
    <dbReference type="NCBI Taxonomy" id="89957"/>
    <lineage>
        <taxon>Eukaryota</taxon>
        <taxon>Sar</taxon>
        <taxon>Alveolata</taxon>
        <taxon>Dinophyceae</taxon>
        <taxon>Suessiales</taxon>
        <taxon>Suessiaceae</taxon>
        <taxon>Polarella</taxon>
    </lineage>
</organism>
<evidence type="ECO:0000256" key="2">
    <source>
        <dbReference type="SAM" id="MobiDB-lite"/>
    </source>
</evidence>
<dbReference type="Proteomes" id="UP000626109">
    <property type="component" value="Unassembled WGS sequence"/>
</dbReference>
<feature type="coiled-coil region" evidence="1">
    <location>
        <begin position="182"/>
        <end position="209"/>
    </location>
</feature>
<accession>A0A813HUG1</accession>
<evidence type="ECO:0000313" key="4">
    <source>
        <dbReference type="Proteomes" id="UP000626109"/>
    </source>
</evidence>
<evidence type="ECO:0000256" key="1">
    <source>
        <dbReference type="SAM" id="Coils"/>
    </source>
</evidence>
<feature type="region of interest" description="Disordered" evidence="2">
    <location>
        <begin position="215"/>
        <end position="254"/>
    </location>
</feature>
<sequence length="325" mass="34585">MKPPCYVMIWCLSPRALLESNEIGCKLPMTFCFSFLEPCGMRRKADANNVATLAQLELLSARVDQKAEAEDAVSLAKVQELIAAALKESMRPVQDDALPAAAAQLAQVADLRELVSPLEGRMSTELAKVPLLLSQVEELASSAFLRLSEEKKVITGGEATNKEDAKNSSDLRKIQLVIAAAGARFDKQLKELRQQIKHLQQEGVSAENLGADLGSAGALPVKSSLPAPTRENRWPGRELGSGPPSEAGSDAGSFTGSIAGSMAGSVVGGLAPEERAELQKIQAVVGAAGTAFSKDLKEVRRYIQEVKEDLLGVKEQLVQQGVLAA</sequence>
<keyword evidence="1" id="KW-0175">Coiled coil</keyword>
<evidence type="ECO:0000313" key="3">
    <source>
        <dbReference type="EMBL" id="CAE8642084.1"/>
    </source>
</evidence>